<keyword evidence="1" id="KW-0812">Transmembrane</keyword>
<evidence type="ECO:0000313" key="3">
    <source>
        <dbReference type="Proteomes" id="UP000677054"/>
    </source>
</evidence>
<keyword evidence="1" id="KW-1133">Transmembrane helix</keyword>
<dbReference type="AlphaFoldDB" id="A0A7R9AD71"/>
<sequence length="615" mass="68626">MIGFKAIKRATGGNARLEFAHWIAVFVSLRIVHPGAMSRRLVCLLEEPNHVESHPHAWCRTAPEYPQVGEALEDPLAIAAKSSWVLDDVRVRGKHESPIFVGCRWFASSDSSPKRRWIASSASSPRSGKRCSGVLHCSSQGLGSGSPCCSFCKSLFELRVFAAHGTRSAVLPPMLRKVSVGSMSPDGIRTPISISCWMLRPLSWINLWRRLYPMYRRLLLRDLSFKPPAWKVRDRANAGARCIGGSSCTMSTRSTCHRSAFQNGMSAISFGTMSDLSLVILAASSMASSQSDPPGALFATTGTHVFRVGSRASSACLMSPGLGTKFQWLLMKIKASISSWKAMRRLCTACNKLATTPLLAWLCRRWSQANHRTQHLEHLIGYGTVIVHEPGHVFQEDRQDLFADGLVWGKSKSREVHTRLEPVPDGSMARRISLGWTSHVIPLAALCVRSPIPDGATNDDFHSESVLVGFCTLEEFCHHRHAPFGKFASLLHLSCRFDTTALQDHGWKNLQRVQGLLLSAHDVNACVVSLYMLYFWWVLLYGFQPERRTVRRNLHECRRQFGPSDAALREGSDQSKMVVSRQKLCVGKSRRLCRIQQYDSTVVPQLHGRVYVDCT</sequence>
<name>A0A7R9AD71_9CRUS</name>
<keyword evidence="3" id="KW-1185">Reference proteome</keyword>
<organism evidence="2">
    <name type="scientific">Darwinula stevensoni</name>
    <dbReference type="NCBI Taxonomy" id="69355"/>
    <lineage>
        <taxon>Eukaryota</taxon>
        <taxon>Metazoa</taxon>
        <taxon>Ecdysozoa</taxon>
        <taxon>Arthropoda</taxon>
        <taxon>Crustacea</taxon>
        <taxon>Oligostraca</taxon>
        <taxon>Ostracoda</taxon>
        <taxon>Podocopa</taxon>
        <taxon>Podocopida</taxon>
        <taxon>Darwinulocopina</taxon>
        <taxon>Darwinuloidea</taxon>
        <taxon>Darwinulidae</taxon>
        <taxon>Darwinula</taxon>
    </lineage>
</organism>
<evidence type="ECO:0000313" key="2">
    <source>
        <dbReference type="EMBL" id="CAD7251887.1"/>
    </source>
</evidence>
<protein>
    <submittedName>
        <fullName evidence="2">Uncharacterized protein</fullName>
    </submittedName>
</protein>
<evidence type="ECO:0000256" key="1">
    <source>
        <dbReference type="SAM" id="Phobius"/>
    </source>
</evidence>
<keyword evidence="1" id="KW-0472">Membrane</keyword>
<dbReference type="Proteomes" id="UP000677054">
    <property type="component" value="Unassembled WGS sequence"/>
</dbReference>
<gene>
    <name evidence="2" type="ORF">DSTB1V02_LOCUS11649</name>
</gene>
<reference evidence="2" key="1">
    <citation type="submission" date="2020-11" db="EMBL/GenBank/DDBJ databases">
        <authorList>
            <person name="Tran Van P."/>
        </authorList>
    </citation>
    <scope>NUCLEOTIDE SEQUENCE</scope>
</reference>
<accession>A0A7R9AD71</accession>
<proteinExistence type="predicted"/>
<dbReference type="EMBL" id="CAJPEV010003908">
    <property type="protein sequence ID" value="CAG0900794.1"/>
    <property type="molecule type" value="Genomic_DNA"/>
</dbReference>
<dbReference type="EMBL" id="LR903425">
    <property type="protein sequence ID" value="CAD7251887.1"/>
    <property type="molecule type" value="Genomic_DNA"/>
</dbReference>
<feature type="transmembrane region" description="Helical" evidence="1">
    <location>
        <begin position="527"/>
        <end position="543"/>
    </location>
</feature>